<dbReference type="PANTHER" id="PTHR19848:SF8">
    <property type="entry name" value="F-BOX AND WD REPEAT DOMAIN CONTAINING 7"/>
    <property type="match status" value="1"/>
</dbReference>
<dbReference type="PROSITE" id="PS00678">
    <property type="entry name" value="WD_REPEATS_1"/>
    <property type="match status" value="2"/>
</dbReference>
<dbReference type="Proteomes" id="UP000264820">
    <property type="component" value="Unplaced"/>
</dbReference>
<evidence type="ECO:0000313" key="6">
    <source>
        <dbReference type="Proteomes" id="UP000264820"/>
    </source>
</evidence>
<dbReference type="SMART" id="SM00320">
    <property type="entry name" value="WD40"/>
    <property type="match status" value="6"/>
</dbReference>
<dbReference type="GeneTree" id="ENSGT00390000006806"/>
<evidence type="ECO:0000256" key="1">
    <source>
        <dbReference type="ARBA" id="ARBA00022574"/>
    </source>
</evidence>
<dbReference type="PRINTS" id="PR00320">
    <property type="entry name" value="GPROTEINBRPT"/>
</dbReference>
<dbReference type="InterPro" id="IPR020472">
    <property type="entry name" value="WD40_PAC1"/>
</dbReference>
<dbReference type="Gene3D" id="2.130.10.10">
    <property type="entry name" value="YVTN repeat-like/Quinoprotein amine dehydrogenase"/>
    <property type="match status" value="2"/>
</dbReference>
<sequence length="500" mass="54894">MHVELISELYSHHWKAAVMYTDTSPEASGLLSLPWEMVTHIASHLPAQCVISVLPKVCHALRNVGKDNTAWQLRARRLIGPKASFPVGPREDFDWPFACLEIEKLITCWTNVAQVGTKEDLPNGELVAADNNAGAMEQEQVELQGGAYAVEEGVVFEEMGGEPHPVVDEDQLVHLRGVLEERLEDNPEQMMQEDGSLCPPPALECITLLSGHIAEVNSVLLVGGDGAICATGSRDRDVKLWNLQADSSNMLMHTLVGQGHFNTHQGWVWCLASQGPLLASGGFDRTVRLWDLQACGAERGVIRTEAAVICLSCLPDVLLAGTFNENVQMYDPRAAVPLVKTLRHHTNSVLCLAADDEYIISASKDNTVVVHDRRADKSLYKVRLRSYLRSMSYSDREIWGGDIRGLLRCFSMQQGVLNHLSQFDVGHTAMVTGIHKSPGSLYTCSSDFTVKVHIPCGPPKTLCTLRHQDGVSGLSVEAGVLAVTSGDMCVEIWRPRKSDM</sequence>
<evidence type="ECO:0000256" key="3">
    <source>
        <dbReference type="PROSITE-ProRule" id="PRU00221"/>
    </source>
</evidence>
<dbReference type="SUPFAM" id="SSF50978">
    <property type="entry name" value="WD40 repeat-like"/>
    <property type="match status" value="1"/>
</dbReference>
<feature type="repeat" description="WD" evidence="3">
    <location>
        <begin position="261"/>
        <end position="293"/>
    </location>
</feature>
<organism evidence="5 6">
    <name type="scientific">Hippocampus comes</name>
    <name type="common">Tiger tail seahorse</name>
    <dbReference type="NCBI Taxonomy" id="109280"/>
    <lineage>
        <taxon>Eukaryota</taxon>
        <taxon>Metazoa</taxon>
        <taxon>Chordata</taxon>
        <taxon>Craniata</taxon>
        <taxon>Vertebrata</taxon>
        <taxon>Euteleostomi</taxon>
        <taxon>Actinopterygii</taxon>
        <taxon>Neopterygii</taxon>
        <taxon>Teleostei</taxon>
        <taxon>Neoteleostei</taxon>
        <taxon>Acanthomorphata</taxon>
        <taxon>Syngnathiaria</taxon>
        <taxon>Syngnathiformes</taxon>
        <taxon>Syngnathoidei</taxon>
        <taxon>Syngnathidae</taxon>
        <taxon>Hippocampus</taxon>
    </lineage>
</organism>
<dbReference type="Pfam" id="PF00400">
    <property type="entry name" value="WD40"/>
    <property type="match status" value="3"/>
</dbReference>
<dbReference type="InterPro" id="IPR001680">
    <property type="entry name" value="WD40_rpt"/>
</dbReference>
<dbReference type="InterPro" id="IPR036047">
    <property type="entry name" value="F-box-like_dom_sf"/>
</dbReference>
<feature type="domain" description="F-box" evidence="4">
    <location>
        <begin position="27"/>
        <end position="74"/>
    </location>
</feature>
<dbReference type="SUPFAM" id="SSF81383">
    <property type="entry name" value="F-box domain"/>
    <property type="match status" value="1"/>
</dbReference>
<proteinExistence type="predicted"/>
<keyword evidence="1 3" id="KW-0853">WD repeat</keyword>
<reference evidence="5" key="1">
    <citation type="submission" date="2025-08" db="UniProtKB">
        <authorList>
            <consortium name="Ensembl"/>
        </authorList>
    </citation>
    <scope>IDENTIFICATION</scope>
</reference>
<dbReference type="PROSITE" id="PS50181">
    <property type="entry name" value="FBOX"/>
    <property type="match status" value="1"/>
</dbReference>
<feature type="repeat" description="WD" evidence="3">
    <location>
        <begin position="209"/>
        <end position="251"/>
    </location>
</feature>
<dbReference type="PROSITE" id="PS50294">
    <property type="entry name" value="WD_REPEATS_REGION"/>
    <property type="match status" value="2"/>
</dbReference>
<dbReference type="InterPro" id="IPR015943">
    <property type="entry name" value="WD40/YVTN_repeat-like_dom_sf"/>
</dbReference>
<dbReference type="AlphaFoldDB" id="A0A3Q2YQI7"/>
<dbReference type="CDD" id="cd22135">
    <property type="entry name" value="F-box_FBXW9"/>
    <property type="match status" value="1"/>
</dbReference>
<reference evidence="5" key="2">
    <citation type="submission" date="2025-09" db="UniProtKB">
        <authorList>
            <consortium name="Ensembl"/>
        </authorList>
    </citation>
    <scope>IDENTIFICATION</scope>
</reference>
<dbReference type="Ensembl" id="ENSHCOT00000007107.1">
    <property type="protein sequence ID" value="ENSHCOP00000020073.1"/>
    <property type="gene ID" value="ENSHCOG00000005869.1"/>
</dbReference>
<protein>
    <submittedName>
        <fullName evidence="5">F-box and WD repeat domain containing 9</fullName>
    </submittedName>
</protein>
<name>A0A3Q2YQI7_HIPCM</name>
<dbReference type="STRING" id="109280.ENSHCOP00000020073"/>
<evidence type="ECO:0000256" key="2">
    <source>
        <dbReference type="ARBA" id="ARBA00022737"/>
    </source>
</evidence>
<keyword evidence="2" id="KW-0677">Repeat</keyword>
<dbReference type="InterPro" id="IPR019775">
    <property type="entry name" value="WD40_repeat_CS"/>
</dbReference>
<dbReference type="PROSITE" id="PS50082">
    <property type="entry name" value="WD_REPEATS_2"/>
    <property type="match status" value="2"/>
</dbReference>
<dbReference type="InterPro" id="IPR036322">
    <property type="entry name" value="WD40_repeat_dom_sf"/>
</dbReference>
<evidence type="ECO:0000313" key="5">
    <source>
        <dbReference type="Ensembl" id="ENSHCOP00000020073.1"/>
    </source>
</evidence>
<dbReference type="OMA" id="WAGDNGG"/>
<dbReference type="PANTHER" id="PTHR19848">
    <property type="entry name" value="WD40 REPEAT PROTEIN"/>
    <property type="match status" value="1"/>
</dbReference>
<evidence type="ECO:0000259" key="4">
    <source>
        <dbReference type="PROSITE" id="PS50181"/>
    </source>
</evidence>
<keyword evidence="6" id="KW-1185">Reference proteome</keyword>
<dbReference type="InterPro" id="IPR001810">
    <property type="entry name" value="F-box_dom"/>
</dbReference>
<accession>A0A3Q2YQI7</accession>